<keyword evidence="9" id="KW-0547">Nucleotide-binding</keyword>
<gene>
    <name evidence="11" type="ORF">I5677_03340</name>
</gene>
<evidence type="ECO:0000256" key="3">
    <source>
        <dbReference type="ARBA" id="ARBA00022643"/>
    </source>
</evidence>
<dbReference type="GO" id="GO:0003723">
    <property type="term" value="F:RNA binding"/>
    <property type="evidence" value="ECO:0007669"/>
    <property type="project" value="TreeGrafter"/>
</dbReference>
<dbReference type="EC" id="1.3.1.-" evidence="7"/>
<evidence type="ECO:0000256" key="1">
    <source>
        <dbReference type="ARBA" id="ARBA00001917"/>
    </source>
</evidence>
<evidence type="ECO:0000256" key="5">
    <source>
        <dbReference type="ARBA" id="ARBA00022857"/>
    </source>
</evidence>
<evidence type="ECO:0000259" key="10">
    <source>
        <dbReference type="Pfam" id="PF01207"/>
    </source>
</evidence>
<dbReference type="InterPro" id="IPR001269">
    <property type="entry name" value="DUS_fam"/>
</dbReference>
<dbReference type="InterPro" id="IPR013785">
    <property type="entry name" value="Aldolase_TIM"/>
</dbReference>
<keyword evidence="6 7" id="KW-0560">Oxidoreductase</keyword>
<protein>
    <recommendedName>
        <fullName evidence="7">tRNA-dihydrouridine synthase</fullName>
        <ecNumber evidence="7">1.3.1.-</ecNumber>
    </recommendedName>
</protein>
<sequence>MKFYFAPMEGLTGYIYRNAHNIYFNHVDKYFSPFIVASQRSFKTREWKDIMPENNQGISIIPQLLTNHADDFIHMSKNLKQLGYDEINLNLGCPSGTVVAKKRGAGFLSFRDELDVFLDEVFTASVTKISIKTRIGVDQSEEFYKIIKIFNKYPLKELIIHPRIQKDFYKNKPNLEIFKDALTLSKNPICYNGDIFTFKDYRTFINNFPEVDTIMIGRGLIINPGLVRDIKNNVKLDKNELKAFHNQIYEEYKNTLFGDRNILFKMKEIWVFMISVFSNNEKYAKKIKKATKLTDYEEAVASLFEEQTLLEE</sequence>
<dbReference type="Pfam" id="PF01207">
    <property type="entry name" value="Dus"/>
    <property type="match status" value="1"/>
</dbReference>
<dbReference type="GO" id="GO:0050660">
    <property type="term" value="F:flavin adenine dinucleotide binding"/>
    <property type="evidence" value="ECO:0007669"/>
    <property type="project" value="InterPro"/>
</dbReference>
<dbReference type="PIRSF" id="PIRSF006621">
    <property type="entry name" value="Dus"/>
    <property type="match status" value="1"/>
</dbReference>
<feature type="domain" description="DUS-like FMN-binding" evidence="10">
    <location>
        <begin position="5"/>
        <end position="306"/>
    </location>
</feature>
<dbReference type="PROSITE" id="PS01136">
    <property type="entry name" value="UPF0034"/>
    <property type="match status" value="1"/>
</dbReference>
<feature type="binding site" evidence="9">
    <location>
        <position position="132"/>
    </location>
    <ligand>
        <name>FMN</name>
        <dbReference type="ChEBI" id="CHEBI:58210"/>
    </ligand>
</feature>
<feature type="binding site" evidence="9">
    <location>
        <position position="63"/>
    </location>
    <ligand>
        <name>FMN</name>
        <dbReference type="ChEBI" id="CHEBI:58210"/>
    </ligand>
</feature>
<comment type="caution">
    <text evidence="11">The sequence shown here is derived from an EMBL/GenBank/DDBJ whole genome shotgun (WGS) entry which is preliminary data.</text>
</comment>
<keyword evidence="3 7" id="KW-0288">FMN</keyword>
<comment type="cofactor">
    <cofactor evidence="1 7 9">
        <name>FMN</name>
        <dbReference type="ChEBI" id="CHEBI:58210"/>
    </cofactor>
</comment>
<accession>A0A8J7H107</accession>
<dbReference type="EMBL" id="JAEAGR010000002">
    <property type="protein sequence ID" value="MBH1939928.1"/>
    <property type="molecule type" value="Genomic_DNA"/>
</dbReference>
<comment type="similarity">
    <text evidence="7">Belongs to the dus family.</text>
</comment>
<dbReference type="RefSeq" id="WP_197660139.1">
    <property type="nucleotide sequence ID" value="NZ_JAEAGR010000002.1"/>
</dbReference>
<feature type="binding site" evidence="9">
    <location>
        <begin position="217"/>
        <end position="218"/>
    </location>
    <ligand>
        <name>FMN</name>
        <dbReference type="ChEBI" id="CHEBI:58210"/>
    </ligand>
</feature>
<evidence type="ECO:0000256" key="9">
    <source>
        <dbReference type="PIRSR" id="PIRSR006621-2"/>
    </source>
</evidence>
<evidence type="ECO:0000256" key="7">
    <source>
        <dbReference type="PIRNR" id="PIRNR006621"/>
    </source>
</evidence>
<proteinExistence type="inferred from homology"/>
<organism evidence="11 12">
    <name type="scientific">Mobilitalea sibirica</name>
    <dbReference type="NCBI Taxonomy" id="1462919"/>
    <lineage>
        <taxon>Bacteria</taxon>
        <taxon>Bacillati</taxon>
        <taxon>Bacillota</taxon>
        <taxon>Clostridia</taxon>
        <taxon>Lachnospirales</taxon>
        <taxon>Lachnospiraceae</taxon>
        <taxon>Mobilitalea</taxon>
    </lineage>
</organism>
<dbReference type="InterPro" id="IPR035587">
    <property type="entry name" value="DUS-like_FMN-bd"/>
</dbReference>
<comment type="function">
    <text evidence="7">Catalyzes the synthesis of 5,6-dihydrouridine (D), a modified base found in the D-loop of most tRNAs, via the reduction of the C5-C6 double bond in target uridines.</text>
</comment>
<keyword evidence="2 7" id="KW-0285">Flavoprotein</keyword>
<dbReference type="GO" id="GO:0017150">
    <property type="term" value="F:tRNA dihydrouridine synthase activity"/>
    <property type="evidence" value="ECO:0007669"/>
    <property type="project" value="InterPro"/>
</dbReference>
<keyword evidence="12" id="KW-1185">Reference proteome</keyword>
<feature type="active site" description="Proton donor" evidence="8">
    <location>
        <position position="93"/>
    </location>
</feature>
<evidence type="ECO:0000256" key="4">
    <source>
        <dbReference type="ARBA" id="ARBA00022694"/>
    </source>
</evidence>
<evidence type="ECO:0000256" key="8">
    <source>
        <dbReference type="PIRSR" id="PIRSR006621-1"/>
    </source>
</evidence>
<dbReference type="Gene3D" id="3.20.20.70">
    <property type="entry name" value="Aldolase class I"/>
    <property type="match status" value="1"/>
</dbReference>
<evidence type="ECO:0000313" key="12">
    <source>
        <dbReference type="Proteomes" id="UP000623269"/>
    </source>
</evidence>
<feature type="binding site" evidence="9">
    <location>
        <position position="161"/>
    </location>
    <ligand>
        <name>FMN</name>
        <dbReference type="ChEBI" id="CHEBI:58210"/>
    </ligand>
</feature>
<reference evidence="11" key="1">
    <citation type="submission" date="2020-12" db="EMBL/GenBank/DDBJ databases">
        <title>M. sibirica DSM 26468T genome.</title>
        <authorList>
            <person name="Thieme N."/>
            <person name="Rettenmaier R."/>
            <person name="Zverlov V."/>
            <person name="Liebl W."/>
        </authorList>
    </citation>
    <scope>NUCLEOTIDE SEQUENCE</scope>
    <source>
        <strain evidence="11">DSM 26468</strain>
    </source>
</reference>
<dbReference type="SUPFAM" id="SSF51395">
    <property type="entry name" value="FMN-linked oxidoreductases"/>
    <property type="match status" value="1"/>
</dbReference>
<evidence type="ECO:0000256" key="2">
    <source>
        <dbReference type="ARBA" id="ARBA00022630"/>
    </source>
</evidence>
<dbReference type="PANTHER" id="PTHR45846">
    <property type="entry name" value="TRNA-DIHYDROURIDINE(47) SYNTHASE [NAD(P)(+)]-LIKE"/>
    <property type="match status" value="1"/>
</dbReference>
<keyword evidence="5" id="KW-0521">NADP</keyword>
<name>A0A8J7H107_9FIRM</name>
<dbReference type="InterPro" id="IPR018517">
    <property type="entry name" value="tRNA_hU_synthase_CS"/>
</dbReference>
<dbReference type="AlphaFoldDB" id="A0A8J7H107"/>
<evidence type="ECO:0000256" key="6">
    <source>
        <dbReference type="ARBA" id="ARBA00023002"/>
    </source>
</evidence>
<keyword evidence="4 7" id="KW-0819">tRNA processing</keyword>
<evidence type="ECO:0000313" key="11">
    <source>
        <dbReference type="EMBL" id="MBH1939928.1"/>
    </source>
</evidence>
<dbReference type="Proteomes" id="UP000623269">
    <property type="component" value="Unassembled WGS sequence"/>
</dbReference>
<dbReference type="PANTHER" id="PTHR45846:SF1">
    <property type="entry name" value="TRNA-DIHYDROURIDINE(47) SYNTHASE [NAD(P)(+)]-LIKE"/>
    <property type="match status" value="1"/>
</dbReference>
<dbReference type="CDD" id="cd02801">
    <property type="entry name" value="DUS_like_FMN"/>
    <property type="match status" value="1"/>
</dbReference>